<evidence type="ECO:0000256" key="5">
    <source>
        <dbReference type="ARBA" id="ARBA00022840"/>
    </source>
</evidence>
<dbReference type="FunFam" id="1.10.510.10:FF:000263">
    <property type="entry name" value="MAP kinase skh1/pek1"/>
    <property type="match status" value="1"/>
</dbReference>
<dbReference type="SMART" id="SM00220">
    <property type="entry name" value="S_TKc"/>
    <property type="match status" value="1"/>
</dbReference>
<name>A0A8H7PUY4_MORIS</name>
<keyword evidence="10" id="KW-1185">Reference proteome</keyword>
<dbReference type="PANTHER" id="PTHR47448:SF5">
    <property type="entry name" value="MITOGEN-ACTIVATED PROTEIN KINASE KINAE MKK2"/>
    <property type="match status" value="1"/>
</dbReference>
<dbReference type="PROSITE" id="PS00108">
    <property type="entry name" value="PROTEIN_KINASE_ST"/>
    <property type="match status" value="1"/>
</dbReference>
<proteinExistence type="inferred from homology"/>
<dbReference type="FunFam" id="3.30.200.20:FF:000040">
    <property type="entry name" value="Dual specificity mitogen-activated protein kinase kinase"/>
    <property type="match status" value="1"/>
</dbReference>
<evidence type="ECO:0000256" key="4">
    <source>
        <dbReference type="ARBA" id="ARBA00022777"/>
    </source>
</evidence>
<dbReference type="PROSITE" id="PS50011">
    <property type="entry name" value="PROTEIN_KINASE_DOM"/>
    <property type="match status" value="1"/>
</dbReference>
<keyword evidence="4" id="KW-0418">Kinase</keyword>
<sequence length="458" mass="49544">MSADPTGPTGIGLGRSNATKLGKGPRNKTGLKLSPLHLNTPSPSVSTSSTASHSPANSRQLTPSNSSFKDKIGNLFSGNKSGLVPPTYDHVEEEEQSTAAAILAGQLSSLSLQQPKAKDYAVRAGSPPAPPPALFIDNAPPPTSSSSSSSLTPTATPAASEQDGDEHFMELKPEDFENLDKLGEGAAGTVRKVIHKPSGIIMAKKSITADPDPAIQRQILRELAFLKTCNSPHIVSFYGVFLDDGDTTIAICMEYCEAGSLEDIYKRARDLGGAIGEPVLERIAESVCKGLVYLHSKHVIHRDIKPSNIVVTRKGEVKLCDLGVSGELINSLAQTFTGTKYYMAPERIQGAPYSVQSDIWSLGLTIIEVSQNRPALPPAGQPHLSIFELLDFIVHQPVPTLNSDHVSKECKNFVAVCLTKDPRSRPGPQRMLQHPFIRMWEDVEIDLSSWIKEVWNWT</sequence>
<keyword evidence="5" id="KW-0067">ATP-binding</keyword>
<dbReference type="InterPro" id="IPR000719">
    <property type="entry name" value="Prot_kinase_dom"/>
</dbReference>
<keyword evidence="2" id="KW-0808">Transferase</keyword>
<comment type="similarity">
    <text evidence="6">Belongs to the protein kinase superfamily. STE Ser/Thr protein kinase family. MAP kinase kinase subfamily.</text>
</comment>
<dbReference type="PANTHER" id="PTHR47448">
    <property type="entry name" value="DUAL SPECIFICITY MITOGEN-ACTIVATED PROTEIN KINASE KINASE DSOR1-LIKE PROTEIN"/>
    <property type="match status" value="1"/>
</dbReference>
<accession>A0A8H7PUY4</accession>
<keyword evidence="1" id="KW-0723">Serine/threonine-protein kinase</keyword>
<evidence type="ECO:0000256" key="2">
    <source>
        <dbReference type="ARBA" id="ARBA00022679"/>
    </source>
</evidence>
<protein>
    <recommendedName>
        <fullName evidence="8">Protein kinase domain-containing protein</fullName>
    </recommendedName>
</protein>
<feature type="compositionally biased region" description="Low complexity" evidence="7">
    <location>
        <begin position="39"/>
        <end position="58"/>
    </location>
</feature>
<evidence type="ECO:0000256" key="7">
    <source>
        <dbReference type="SAM" id="MobiDB-lite"/>
    </source>
</evidence>
<evidence type="ECO:0000256" key="3">
    <source>
        <dbReference type="ARBA" id="ARBA00022741"/>
    </source>
</evidence>
<dbReference type="Proteomes" id="UP000654370">
    <property type="component" value="Unassembled WGS sequence"/>
</dbReference>
<dbReference type="EMBL" id="JAEPQZ010000006">
    <property type="protein sequence ID" value="KAG2179959.1"/>
    <property type="molecule type" value="Genomic_DNA"/>
</dbReference>
<gene>
    <name evidence="9" type="ORF">INT43_003746</name>
</gene>
<dbReference type="GO" id="GO:0005524">
    <property type="term" value="F:ATP binding"/>
    <property type="evidence" value="ECO:0007669"/>
    <property type="project" value="UniProtKB-KW"/>
</dbReference>
<feature type="region of interest" description="Disordered" evidence="7">
    <location>
        <begin position="1"/>
        <end position="96"/>
    </location>
</feature>
<dbReference type="Pfam" id="PF00069">
    <property type="entry name" value="Pkinase"/>
    <property type="match status" value="1"/>
</dbReference>
<keyword evidence="3" id="KW-0547">Nucleotide-binding</keyword>
<evidence type="ECO:0000313" key="10">
    <source>
        <dbReference type="Proteomes" id="UP000654370"/>
    </source>
</evidence>
<dbReference type="AlphaFoldDB" id="A0A8H7PUY4"/>
<organism evidence="9 10">
    <name type="scientific">Mortierella isabellina</name>
    <name type="common">Filamentous fungus</name>
    <name type="synonym">Umbelopsis isabellina</name>
    <dbReference type="NCBI Taxonomy" id="91625"/>
    <lineage>
        <taxon>Eukaryota</taxon>
        <taxon>Fungi</taxon>
        <taxon>Fungi incertae sedis</taxon>
        <taxon>Mucoromycota</taxon>
        <taxon>Mucoromycotina</taxon>
        <taxon>Umbelopsidomycetes</taxon>
        <taxon>Umbelopsidales</taxon>
        <taxon>Umbelopsidaceae</taxon>
        <taxon>Umbelopsis</taxon>
    </lineage>
</organism>
<dbReference type="GO" id="GO:0000165">
    <property type="term" value="P:MAPK cascade"/>
    <property type="evidence" value="ECO:0007669"/>
    <property type="project" value="UniProtKB-ARBA"/>
</dbReference>
<dbReference type="GO" id="GO:0004674">
    <property type="term" value="F:protein serine/threonine kinase activity"/>
    <property type="evidence" value="ECO:0007669"/>
    <property type="project" value="UniProtKB-KW"/>
</dbReference>
<feature type="compositionally biased region" description="Pro residues" evidence="7">
    <location>
        <begin position="127"/>
        <end position="143"/>
    </location>
</feature>
<feature type="domain" description="Protein kinase" evidence="8">
    <location>
        <begin position="176"/>
        <end position="437"/>
    </location>
</feature>
<dbReference type="OrthoDB" id="10252354at2759"/>
<dbReference type="InterPro" id="IPR011009">
    <property type="entry name" value="Kinase-like_dom_sf"/>
</dbReference>
<evidence type="ECO:0000256" key="1">
    <source>
        <dbReference type="ARBA" id="ARBA00022527"/>
    </source>
</evidence>
<dbReference type="InterPro" id="IPR008271">
    <property type="entry name" value="Ser/Thr_kinase_AS"/>
</dbReference>
<feature type="compositionally biased region" description="Low complexity" evidence="7">
    <location>
        <begin position="144"/>
        <end position="160"/>
    </location>
</feature>
<feature type="region of interest" description="Disordered" evidence="7">
    <location>
        <begin position="118"/>
        <end position="164"/>
    </location>
</feature>
<evidence type="ECO:0000256" key="6">
    <source>
        <dbReference type="ARBA" id="ARBA00038035"/>
    </source>
</evidence>
<dbReference type="InterPro" id="IPR050915">
    <property type="entry name" value="MAP_kinase_kinase"/>
</dbReference>
<dbReference type="Gene3D" id="3.30.200.20">
    <property type="entry name" value="Phosphorylase Kinase, domain 1"/>
    <property type="match status" value="1"/>
</dbReference>
<evidence type="ECO:0000259" key="8">
    <source>
        <dbReference type="PROSITE" id="PS50011"/>
    </source>
</evidence>
<comment type="caution">
    <text evidence="9">The sequence shown here is derived from an EMBL/GenBank/DDBJ whole genome shotgun (WGS) entry which is preliminary data.</text>
</comment>
<dbReference type="Gene3D" id="1.10.510.10">
    <property type="entry name" value="Transferase(Phosphotransferase) domain 1"/>
    <property type="match status" value="1"/>
</dbReference>
<dbReference type="SUPFAM" id="SSF56112">
    <property type="entry name" value="Protein kinase-like (PK-like)"/>
    <property type="match status" value="1"/>
</dbReference>
<reference evidence="9" key="1">
    <citation type="submission" date="2020-12" db="EMBL/GenBank/DDBJ databases">
        <title>Metabolic potential, ecology and presence of endohyphal bacteria is reflected in genomic diversity of Mucoromycotina.</title>
        <authorList>
            <person name="Muszewska A."/>
            <person name="Okrasinska A."/>
            <person name="Steczkiewicz K."/>
            <person name="Drgas O."/>
            <person name="Orlowska M."/>
            <person name="Perlinska-Lenart U."/>
            <person name="Aleksandrzak-Piekarczyk T."/>
            <person name="Szatraj K."/>
            <person name="Zielenkiewicz U."/>
            <person name="Pilsyk S."/>
            <person name="Malc E."/>
            <person name="Mieczkowski P."/>
            <person name="Kruszewska J.S."/>
            <person name="Biernat P."/>
            <person name="Pawlowska J."/>
        </authorList>
    </citation>
    <scope>NUCLEOTIDE SEQUENCE</scope>
    <source>
        <strain evidence="9">WA0000067209</strain>
    </source>
</reference>
<evidence type="ECO:0000313" key="9">
    <source>
        <dbReference type="EMBL" id="KAG2179959.1"/>
    </source>
</evidence>